<evidence type="ECO:0000256" key="1">
    <source>
        <dbReference type="ARBA" id="ARBA00004123"/>
    </source>
</evidence>
<feature type="compositionally biased region" description="Basic and acidic residues" evidence="9">
    <location>
        <begin position="162"/>
        <end position="187"/>
    </location>
</feature>
<dbReference type="CDD" id="cd00202">
    <property type="entry name" value="ZnF_GATA"/>
    <property type="match status" value="1"/>
</dbReference>
<evidence type="ECO:0000256" key="9">
    <source>
        <dbReference type="SAM" id="MobiDB-lite"/>
    </source>
</evidence>
<feature type="compositionally biased region" description="Basic and acidic residues" evidence="9">
    <location>
        <begin position="203"/>
        <end position="214"/>
    </location>
</feature>
<comment type="caution">
    <text evidence="11">The sequence shown here is derived from an EMBL/GenBank/DDBJ whole genome shotgun (WGS) entry which is preliminary data.</text>
</comment>
<dbReference type="EMBL" id="SGPM01000220">
    <property type="protein sequence ID" value="THH27846.1"/>
    <property type="molecule type" value="Genomic_DNA"/>
</dbReference>
<keyword evidence="7" id="KW-0539">Nucleus</keyword>
<keyword evidence="4" id="KW-0862">Zinc</keyword>
<dbReference type="GO" id="GO:0000122">
    <property type="term" value="P:negative regulation of transcription by RNA polymerase II"/>
    <property type="evidence" value="ECO:0007669"/>
    <property type="project" value="TreeGrafter"/>
</dbReference>
<dbReference type="SUPFAM" id="SSF57716">
    <property type="entry name" value="Glucocorticoid receptor-like (DNA-binding domain)"/>
    <property type="match status" value="1"/>
</dbReference>
<dbReference type="GO" id="GO:0000978">
    <property type="term" value="F:RNA polymerase II cis-regulatory region sequence-specific DNA binding"/>
    <property type="evidence" value="ECO:0007669"/>
    <property type="project" value="TreeGrafter"/>
</dbReference>
<dbReference type="PANTHER" id="PTHR10071">
    <property type="entry name" value="TRANSCRIPTION FACTOR GATA FAMILY MEMBER"/>
    <property type="match status" value="1"/>
</dbReference>
<dbReference type="GO" id="GO:0008270">
    <property type="term" value="F:zinc ion binding"/>
    <property type="evidence" value="ECO:0007669"/>
    <property type="project" value="UniProtKB-KW"/>
</dbReference>
<accession>A0A4S4MP78</accession>
<dbReference type="InterPro" id="IPR000679">
    <property type="entry name" value="Znf_GATA"/>
</dbReference>
<protein>
    <recommendedName>
        <fullName evidence="10">GATA-type domain-containing protein</fullName>
    </recommendedName>
</protein>
<feature type="region of interest" description="Disordered" evidence="9">
    <location>
        <begin position="161"/>
        <end position="245"/>
    </location>
</feature>
<evidence type="ECO:0000256" key="3">
    <source>
        <dbReference type="ARBA" id="ARBA00022771"/>
    </source>
</evidence>
<dbReference type="OrthoDB" id="515401at2759"/>
<keyword evidence="3 8" id="KW-0863">Zinc-finger</keyword>
<dbReference type="Proteomes" id="UP000308730">
    <property type="component" value="Unassembled WGS sequence"/>
</dbReference>
<gene>
    <name evidence="11" type="ORF">EUX98_g6348</name>
</gene>
<dbReference type="SMART" id="SM00401">
    <property type="entry name" value="ZnF_GATA"/>
    <property type="match status" value="1"/>
</dbReference>
<keyword evidence="6" id="KW-0804">Transcription</keyword>
<evidence type="ECO:0000256" key="4">
    <source>
        <dbReference type="ARBA" id="ARBA00022833"/>
    </source>
</evidence>
<evidence type="ECO:0000256" key="2">
    <source>
        <dbReference type="ARBA" id="ARBA00022723"/>
    </source>
</evidence>
<feature type="region of interest" description="Disordered" evidence="9">
    <location>
        <begin position="441"/>
        <end position="554"/>
    </location>
</feature>
<evidence type="ECO:0000256" key="8">
    <source>
        <dbReference type="PROSITE-ProRule" id="PRU00094"/>
    </source>
</evidence>
<evidence type="ECO:0000313" key="12">
    <source>
        <dbReference type="Proteomes" id="UP000308730"/>
    </source>
</evidence>
<dbReference type="AlphaFoldDB" id="A0A4S4MP78"/>
<feature type="compositionally biased region" description="Polar residues" evidence="9">
    <location>
        <begin position="461"/>
        <end position="491"/>
    </location>
</feature>
<name>A0A4S4MP78_9APHY</name>
<dbReference type="InterPro" id="IPR039355">
    <property type="entry name" value="Transcription_factor_GATA"/>
</dbReference>
<keyword evidence="2" id="KW-0479">Metal-binding</keyword>
<dbReference type="InterPro" id="IPR013088">
    <property type="entry name" value="Znf_NHR/GATA"/>
</dbReference>
<feature type="compositionally biased region" description="Polar residues" evidence="9">
    <location>
        <begin position="31"/>
        <end position="62"/>
    </location>
</feature>
<reference evidence="11 12" key="1">
    <citation type="submission" date="2019-02" db="EMBL/GenBank/DDBJ databases">
        <title>Genome sequencing of the rare red list fungi Antrodiella citrinella (Flaviporus citrinellus).</title>
        <authorList>
            <person name="Buettner E."/>
            <person name="Kellner H."/>
        </authorList>
    </citation>
    <scope>NUCLEOTIDE SEQUENCE [LARGE SCALE GENOMIC DNA]</scope>
    <source>
        <strain evidence="11 12">DSM 108506</strain>
    </source>
</reference>
<dbReference type="Pfam" id="PF08550">
    <property type="entry name" value="GATA_AreA"/>
    <property type="match status" value="1"/>
</dbReference>
<dbReference type="PRINTS" id="PR00619">
    <property type="entry name" value="GATAZNFINGER"/>
</dbReference>
<feature type="domain" description="GATA-type" evidence="10">
    <location>
        <begin position="551"/>
        <end position="604"/>
    </location>
</feature>
<dbReference type="GO" id="GO:0000981">
    <property type="term" value="F:DNA-binding transcription factor activity, RNA polymerase II-specific"/>
    <property type="evidence" value="ECO:0007669"/>
    <property type="project" value="TreeGrafter"/>
</dbReference>
<evidence type="ECO:0000313" key="11">
    <source>
        <dbReference type="EMBL" id="THH27846.1"/>
    </source>
</evidence>
<feature type="region of interest" description="Disordered" evidence="9">
    <location>
        <begin position="90"/>
        <end position="124"/>
    </location>
</feature>
<dbReference type="PROSITE" id="PS50114">
    <property type="entry name" value="GATA_ZN_FINGER_2"/>
    <property type="match status" value="1"/>
</dbReference>
<dbReference type="FunFam" id="3.30.50.10:FF:000007">
    <property type="entry name" value="Nitrogen regulatory AreA, N-terminal"/>
    <property type="match status" value="1"/>
</dbReference>
<dbReference type="InterPro" id="IPR013860">
    <property type="entry name" value="AreA_GATA"/>
</dbReference>
<organism evidence="11 12">
    <name type="scientific">Antrodiella citrinella</name>
    <dbReference type="NCBI Taxonomy" id="2447956"/>
    <lineage>
        <taxon>Eukaryota</taxon>
        <taxon>Fungi</taxon>
        <taxon>Dikarya</taxon>
        <taxon>Basidiomycota</taxon>
        <taxon>Agaricomycotina</taxon>
        <taxon>Agaricomycetes</taxon>
        <taxon>Polyporales</taxon>
        <taxon>Steccherinaceae</taxon>
        <taxon>Antrodiella</taxon>
    </lineage>
</organism>
<sequence length="607" mass="65205">MSPSSTAASSPQFPEVSFQHLDQLAMPSHLSMSSDTLVRDSASSRSMFNGHNRNSTAPTSIASPRPAPSYSDLFGNDLFLGRSPPLERAVPSNFASPLRSGSPDLKPSTLSGDEADPEKLAKEDPLATQVWRMYARTKATLPHAQRMENLTWRMMALALKKKKEDEERSKTEELRSPRDEKASDRPDASSARPPGGEDVEDGETGRGRTIDKGKAKVQVEGFDGVNADGLEETDMSTAPSPEQRAFPKHVRKTSFDHTVAREGIFTGVSGRHQVNGKPLSPESILGTKRRADAPHAESMLRGDPPSVDAAAGHTLDMHEMDRGSPFPSSSFNFSFPSYDNFFDITGGANGLSQSLGHTPKDGLSFHESLRSSLNGTYSPVGSNEGLSAAAAAASAAVAEGYAQLNVTNLHGLDDPNLDFQHLMGMVYPNLDGVNIGNNPYTHIDPTQIQPFDHNEGPFHPSPSSDDWGNGINSSSNASPEPYNTSTASTPPSLEGGTSGGMSSRNTATRKIASTRRISESNGVRAVNQRKSTTPETLPGSSGQQKAGEDGDQSPTVCTNCQTTNTPLWRRDPEGQPLCNACGLFYKLHGVVRPLSLKTDVIKKRYAM</sequence>
<evidence type="ECO:0000259" key="10">
    <source>
        <dbReference type="PROSITE" id="PS50114"/>
    </source>
</evidence>
<dbReference type="Pfam" id="PF00320">
    <property type="entry name" value="GATA"/>
    <property type="match status" value="1"/>
</dbReference>
<keyword evidence="5" id="KW-0805">Transcription regulation</keyword>
<dbReference type="GO" id="GO:0045944">
    <property type="term" value="P:positive regulation of transcription by RNA polymerase II"/>
    <property type="evidence" value="ECO:0007669"/>
    <property type="project" value="TreeGrafter"/>
</dbReference>
<dbReference type="Gene3D" id="3.30.50.10">
    <property type="entry name" value="Erythroid Transcription Factor GATA-1, subunit A"/>
    <property type="match status" value="1"/>
</dbReference>
<evidence type="ECO:0000256" key="7">
    <source>
        <dbReference type="ARBA" id="ARBA00023242"/>
    </source>
</evidence>
<evidence type="ECO:0000256" key="5">
    <source>
        <dbReference type="ARBA" id="ARBA00023015"/>
    </source>
</evidence>
<evidence type="ECO:0000256" key="6">
    <source>
        <dbReference type="ARBA" id="ARBA00023163"/>
    </source>
</evidence>
<dbReference type="GO" id="GO:0005634">
    <property type="term" value="C:nucleus"/>
    <property type="evidence" value="ECO:0007669"/>
    <property type="project" value="UniProtKB-SubCell"/>
</dbReference>
<keyword evidence="12" id="KW-1185">Reference proteome</keyword>
<comment type="subcellular location">
    <subcellularLocation>
        <location evidence="1">Nucleus</location>
    </subcellularLocation>
</comment>
<dbReference type="PROSITE" id="PS00344">
    <property type="entry name" value="GATA_ZN_FINGER_1"/>
    <property type="match status" value="1"/>
</dbReference>
<feature type="compositionally biased region" description="Polar residues" evidence="9">
    <location>
        <begin position="528"/>
        <end position="544"/>
    </location>
</feature>
<feature type="region of interest" description="Disordered" evidence="9">
    <location>
        <begin position="31"/>
        <end position="67"/>
    </location>
</feature>
<proteinExistence type="predicted"/>
<dbReference type="PANTHER" id="PTHR10071:SF281">
    <property type="entry name" value="BOX A-BINDING FACTOR-RELATED"/>
    <property type="match status" value="1"/>
</dbReference>